<reference evidence="1" key="1">
    <citation type="journal article" date="2022" name="Plant J.">
        <title>Strategies of tolerance reflected in two North American maple genomes.</title>
        <authorList>
            <person name="McEvoy S.L."/>
            <person name="Sezen U.U."/>
            <person name="Trouern-Trend A."/>
            <person name="McMahon S.M."/>
            <person name="Schaberg P.G."/>
            <person name="Yang J."/>
            <person name="Wegrzyn J.L."/>
            <person name="Swenson N.G."/>
        </authorList>
    </citation>
    <scope>NUCLEOTIDE SEQUENCE</scope>
    <source>
        <strain evidence="1">NS2018</strain>
    </source>
</reference>
<evidence type="ECO:0000313" key="1">
    <source>
        <dbReference type="EMBL" id="KAK0577060.1"/>
    </source>
</evidence>
<organism evidence="1 2">
    <name type="scientific">Acer saccharum</name>
    <name type="common">Sugar maple</name>
    <dbReference type="NCBI Taxonomy" id="4024"/>
    <lineage>
        <taxon>Eukaryota</taxon>
        <taxon>Viridiplantae</taxon>
        <taxon>Streptophyta</taxon>
        <taxon>Embryophyta</taxon>
        <taxon>Tracheophyta</taxon>
        <taxon>Spermatophyta</taxon>
        <taxon>Magnoliopsida</taxon>
        <taxon>eudicotyledons</taxon>
        <taxon>Gunneridae</taxon>
        <taxon>Pentapetalae</taxon>
        <taxon>rosids</taxon>
        <taxon>malvids</taxon>
        <taxon>Sapindales</taxon>
        <taxon>Sapindaceae</taxon>
        <taxon>Hippocastanoideae</taxon>
        <taxon>Acereae</taxon>
        <taxon>Acer</taxon>
    </lineage>
</organism>
<dbReference type="Proteomes" id="UP001168877">
    <property type="component" value="Unassembled WGS sequence"/>
</dbReference>
<evidence type="ECO:0000313" key="2">
    <source>
        <dbReference type="Proteomes" id="UP001168877"/>
    </source>
</evidence>
<keyword evidence="2" id="KW-1185">Reference proteome</keyword>
<comment type="caution">
    <text evidence="1">The sequence shown here is derived from an EMBL/GenBank/DDBJ whole genome shotgun (WGS) entry which is preliminary data.</text>
</comment>
<reference evidence="1" key="2">
    <citation type="submission" date="2023-06" db="EMBL/GenBank/DDBJ databases">
        <authorList>
            <person name="Swenson N.G."/>
            <person name="Wegrzyn J.L."/>
            <person name="Mcevoy S.L."/>
        </authorList>
    </citation>
    <scope>NUCLEOTIDE SEQUENCE</scope>
    <source>
        <strain evidence="1">NS2018</strain>
        <tissue evidence="1">Leaf</tissue>
    </source>
</reference>
<protein>
    <submittedName>
        <fullName evidence="1">Uncharacterized protein</fullName>
    </submittedName>
</protein>
<dbReference type="EMBL" id="JAUESC010000386">
    <property type="protein sequence ID" value="KAK0577060.1"/>
    <property type="molecule type" value="Genomic_DNA"/>
</dbReference>
<name>A0AA39VEC2_ACESA</name>
<proteinExistence type="predicted"/>
<sequence>MTATRRAAEKLEGVVVVRAKEDGGNPPVPRRLFASLSSLHTADLPLLLGSQLSWRSCWIKSDEWKQTYKQELIMDLSDLDSVRVEYTVQHPSMGRSSPHRLEHSAASWPAEIWAEIQEEEEDRQRAATMAMLRVAEELDGVVVVRAEEDGGNPPFPRWLFVSPSLLHIHRCSLHRCHRCTLLIFLFFLDFN</sequence>
<accession>A0AA39VEC2</accession>
<dbReference type="AlphaFoldDB" id="A0AA39VEC2"/>
<gene>
    <name evidence="1" type="ORF">LWI29_027347</name>
</gene>